<keyword evidence="3" id="KW-1185">Reference proteome</keyword>
<dbReference type="InterPro" id="IPR050194">
    <property type="entry name" value="Glycosyltransferase_grp1"/>
</dbReference>
<organism evidence="2 3">
    <name type="scientific">Endobacter medicaginis</name>
    <dbReference type="NCBI Taxonomy" id="1181271"/>
    <lineage>
        <taxon>Bacteria</taxon>
        <taxon>Pseudomonadati</taxon>
        <taxon>Pseudomonadota</taxon>
        <taxon>Alphaproteobacteria</taxon>
        <taxon>Acetobacterales</taxon>
        <taxon>Acetobacteraceae</taxon>
        <taxon>Endobacter</taxon>
    </lineage>
</organism>
<gene>
    <name evidence="2" type="ORF">FHR90_002290</name>
</gene>
<proteinExistence type="predicted"/>
<dbReference type="SUPFAM" id="SSF53756">
    <property type="entry name" value="UDP-Glycosyltransferase/glycogen phosphorylase"/>
    <property type="match status" value="1"/>
</dbReference>
<accession>A0A839V4J1</accession>
<dbReference type="Gene3D" id="3.40.50.2000">
    <property type="entry name" value="Glycogen Phosphorylase B"/>
    <property type="match status" value="2"/>
</dbReference>
<sequence>MKVLVWQWGRYGAGPRIAVELARGLARLPDVSVVLSLSHEAEIMGHLPAELPPGCVLPVRTYRSKAGYLGRLVGSPAMTLAMVRRLRGLRCDLAICAMPGPLDLVMQGALRLCGVANVVVVHDAQAHPGDGFPLQMTLQRLLVRGSDAVVTFSRYIAGMLHEQGVSRPVIVERLPPLGFDRPPPPPGGHDGPLRLLSFGRLLPYKGLDLLLEAMRTLGPRGDLELRVVGSGPPSPELEALAGLPGVSVENRWVPEDEVPLLIGWSDALVLPYREASQSGVAAMAVAGRRLVVATDVGGLSEQFDPGMAVICHPEGGAIAAGIETLLARRADGTLAASAATDGWPELAGRLLDAIGHSLPQVATRARREASPVTASWAGN</sequence>
<evidence type="ECO:0000313" key="3">
    <source>
        <dbReference type="Proteomes" id="UP000557688"/>
    </source>
</evidence>
<name>A0A839V4J1_9PROT</name>
<dbReference type="InterPro" id="IPR028098">
    <property type="entry name" value="Glyco_trans_4-like_N"/>
</dbReference>
<dbReference type="PANTHER" id="PTHR45947:SF3">
    <property type="entry name" value="SULFOQUINOVOSYL TRANSFERASE SQD2"/>
    <property type="match status" value="1"/>
</dbReference>
<dbReference type="AlphaFoldDB" id="A0A839V4J1"/>
<protein>
    <submittedName>
        <fullName evidence="2">Glycosyltransferase involved in cell wall biosynthesis</fullName>
    </submittedName>
</protein>
<dbReference type="Proteomes" id="UP000557688">
    <property type="component" value="Unassembled WGS sequence"/>
</dbReference>
<dbReference type="PANTHER" id="PTHR45947">
    <property type="entry name" value="SULFOQUINOVOSYL TRANSFERASE SQD2"/>
    <property type="match status" value="1"/>
</dbReference>
<comment type="caution">
    <text evidence="2">The sequence shown here is derived from an EMBL/GenBank/DDBJ whole genome shotgun (WGS) entry which is preliminary data.</text>
</comment>
<dbReference type="GO" id="GO:0016757">
    <property type="term" value="F:glycosyltransferase activity"/>
    <property type="evidence" value="ECO:0007669"/>
    <property type="project" value="UniProtKB-ARBA"/>
</dbReference>
<keyword evidence="2" id="KW-0808">Transferase</keyword>
<dbReference type="Pfam" id="PF13579">
    <property type="entry name" value="Glyco_trans_4_4"/>
    <property type="match status" value="1"/>
</dbReference>
<feature type="domain" description="Glycosyltransferase subfamily 4-like N-terminal" evidence="1">
    <location>
        <begin position="17"/>
        <end position="170"/>
    </location>
</feature>
<dbReference type="EMBL" id="JACHXV010000008">
    <property type="protein sequence ID" value="MBB3174449.1"/>
    <property type="molecule type" value="Genomic_DNA"/>
</dbReference>
<evidence type="ECO:0000313" key="2">
    <source>
        <dbReference type="EMBL" id="MBB3174449.1"/>
    </source>
</evidence>
<dbReference type="RefSeq" id="WP_183275275.1">
    <property type="nucleotide sequence ID" value="NZ_JACHXV010000008.1"/>
</dbReference>
<dbReference type="Pfam" id="PF13692">
    <property type="entry name" value="Glyco_trans_1_4"/>
    <property type="match status" value="1"/>
</dbReference>
<evidence type="ECO:0000259" key="1">
    <source>
        <dbReference type="Pfam" id="PF13579"/>
    </source>
</evidence>
<reference evidence="2 3" key="1">
    <citation type="submission" date="2020-08" db="EMBL/GenBank/DDBJ databases">
        <title>Genomic Encyclopedia of Type Strains, Phase III (KMG-III): the genomes of soil and plant-associated and newly described type strains.</title>
        <authorList>
            <person name="Whitman W."/>
        </authorList>
    </citation>
    <scope>NUCLEOTIDE SEQUENCE [LARGE SCALE GENOMIC DNA]</scope>
    <source>
        <strain evidence="2 3">CECT 8088</strain>
    </source>
</reference>
<dbReference type="CDD" id="cd03801">
    <property type="entry name" value="GT4_PimA-like"/>
    <property type="match status" value="1"/>
</dbReference>